<dbReference type="EMBL" id="JAAIUW010000012">
    <property type="protein sequence ID" value="KAF7806413.1"/>
    <property type="molecule type" value="Genomic_DNA"/>
</dbReference>
<dbReference type="InterPro" id="IPR053151">
    <property type="entry name" value="RNase_H-like"/>
</dbReference>
<dbReference type="GO" id="GO:0004523">
    <property type="term" value="F:RNA-DNA hybrid ribonuclease activity"/>
    <property type="evidence" value="ECO:0007669"/>
    <property type="project" value="InterPro"/>
</dbReference>
<dbReference type="OrthoDB" id="1391789at2759"/>
<feature type="region of interest" description="Disordered" evidence="1">
    <location>
        <begin position="100"/>
        <end position="126"/>
    </location>
</feature>
<name>A0A834SPB2_9FABA</name>
<protein>
    <submittedName>
        <fullName evidence="3">Heat shock 70 kDa protein-like</fullName>
    </submittedName>
</protein>
<keyword evidence="4" id="KW-1185">Reference proteome</keyword>
<dbReference type="PANTHER" id="PTHR47723:SF13">
    <property type="entry name" value="PUTATIVE-RELATED"/>
    <property type="match status" value="1"/>
</dbReference>
<feature type="compositionally biased region" description="Polar residues" evidence="1">
    <location>
        <begin position="113"/>
        <end position="126"/>
    </location>
</feature>
<proteinExistence type="predicted"/>
<gene>
    <name evidence="3" type="ORF">G2W53_038574</name>
</gene>
<dbReference type="SUPFAM" id="SSF53098">
    <property type="entry name" value="Ribonuclease H-like"/>
    <property type="match status" value="1"/>
</dbReference>
<evidence type="ECO:0000259" key="2">
    <source>
        <dbReference type="Pfam" id="PF13456"/>
    </source>
</evidence>
<dbReference type="AlphaFoldDB" id="A0A834SPB2"/>
<dbReference type="InterPro" id="IPR044730">
    <property type="entry name" value="RNase_H-like_dom_plant"/>
</dbReference>
<dbReference type="Gene3D" id="3.30.420.10">
    <property type="entry name" value="Ribonuclease H-like superfamily/Ribonuclease H"/>
    <property type="match status" value="1"/>
</dbReference>
<feature type="domain" description="RNase H type-1" evidence="2">
    <location>
        <begin position="271"/>
        <end position="355"/>
    </location>
</feature>
<dbReference type="CDD" id="cd06222">
    <property type="entry name" value="RNase_H_like"/>
    <property type="match status" value="1"/>
</dbReference>
<dbReference type="GO" id="GO:0003676">
    <property type="term" value="F:nucleic acid binding"/>
    <property type="evidence" value="ECO:0007669"/>
    <property type="project" value="InterPro"/>
</dbReference>
<dbReference type="InterPro" id="IPR012337">
    <property type="entry name" value="RNaseH-like_sf"/>
</dbReference>
<evidence type="ECO:0000256" key="1">
    <source>
        <dbReference type="SAM" id="MobiDB-lite"/>
    </source>
</evidence>
<keyword evidence="3" id="KW-0346">Stress response</keyword>
<dbReference type="Pfam" id="PF13456">
    <property type="entry name" value="RVT_3"/>
    <property type="match status" value="1"/>
</dbReference>
<reference evidence="3" key="1">
    <citation type="submission" date="2020-09" db="EMBL/GenBank/DDBJ databases">
        <title>Genome-Enabled Discovery of Anthraquinone Biosynthesis in Senna tora.</title>
        <authorList>
            <person name="Kang S.-H."/>
            <person name="Pandey R.P."/>
            <person name="Lee C.-M."/>
            <person name="Sim J.-S."/>
            <person name="Jeong J.-T."/>
            <person name="Choi B.-S."/>
            <person name="Jung M."/>
            <person name="Ginzburg D."/>
            <person name="Zhao K."/>
            <person name="Won S.Y."/>
            <person name="Oh T.-J."/>
            <person name="Yu Y."/>
            <person name="Kim N.-H."/>
            <person name="Lee O.R."/>
            <person name="Lee T.-H."/>
            <person name="Bashyal P."/>
            <person name="Kim T.-S."/>
            <person name="Lee W.-H."/>
            <person name="Kawkins C."/>
            <person name="Kim C.-K."/>
            <person name="Kim J.S."/>
            <person name="Ahn B.O."/>
            <person name="Rhee S.Y."/>
            <person name="Sohng J.K."/>
        </authorList>
    </citation>
    <scope>NUCLEOTIDE SEQUENCE</scope>
    <source>
        <tissue evidence="3">Leaf</tissue>
    </source>
</reference>
<sequence length="386" mass="43793">MAIYFIRETRNQRKFANEVVNLNGVWAKVERQWDEACVAGNGAPLDVEILSELKWEKSKAPLSKVEYGCGSKEFGRRGSWGIELTPEEQDVLDRSAKKLKSGDLSKPMDGVVNASSNNGVSTEPDSSITVMEDVQMPELEDIPQPEISVNVDKNEKRPHLSYKEKLLGINGRGAGTISDDEPFSDFDDMEEETNRAVKETQHSKPKPTPETIPVENRSQGFKVKPKKVDMTPINNKRQTHIFQSVIPTKKNPKPHLEKAQEHTVVVSQSPGCPAHAEIWGVFFGLLTAWDKGFRKIQIESDNSVIMKIVQFEHGSPHPLRYILLRIKDLVQRDWHVEFKHVFREGNRVADCMAFHAHSMALGLNVFIDPPRFCYDCYRDDLCCLPQ</sequence>
<dbReference type="Proteomes" id="UP000634136">
    <property type="component" value="Unassembled WGS sequence"/>
</dbReference>
<dbReference type="InterPro" id="IPR036397">
    <property type="entry name" value="RNaseH_sf"/>
</dbReference>
<organism evidence="3 4">
    <name type="scientific">Senna tora</name>
    <dbReference type="NCBI Taxonomy" id="362788"/>
    <lineage>
        <taxon>Eukaryota</taxon>
        <taxon>Viridiplantae</taxon>
        <taxon>Streptophyta</taxon>
        <taxon>Embryophyta</taxon>
        <taxon>Tracheophyta</taxon>
        <taxon>Spermatophyta</taxon>
        <taxon>Magnoliopsida</taxon>
        <taxon>eudicotyledons</taxon>
        <taxon>Gunneridae</taxon>
        <taxon>Pentapetalae</taxon>
        <taxon>rosids</taxon>
        <taxon>fabids</taxon>
        <taxon>Fabales</taxon>
        <taxon>Fabaceae</taxon>
        <taxon>Caesalpinioideae</taxon>
        <taxon>Cassia clade</taxon>
        <taxon>Senna</taxon>
    </lineage>
</organism>
<dbReference type="PANTHER" id="PTHR47723">
    <property type="entry name" value="OS05G0353850 PROTEIN"/>
    <property type="match status" value="1"/>
</dbReference>
<comment type="caution">
    <text evidence="3">The sequence shown here is derived from an EMBL/GenBank/DDBJ whole genome shotgun (WGS) entry which is preliminary data.</text>
</comment>
<accession>A0A834SPB2</accession>
<dbReference type="InterPro" id="IPR002156">
    <property type="entry name" value="RNaseH_domain"/>
</dbReference>
<evidence type="ECO:0000313" key="3">
    <source>
        <dbReference type="EMBL" id="KAF7806413.1"/>
    </source>
</evidence>
<evidence type="ECO:0000313" key="4">
    <source>
        <dbReference type="Proteomes" id="UP000634136"/>
    </source>
</evidence>